<comment type="pathway">
    <text evidence="1">Bacterial outer membrane biogenesis; LPS O-antigen biosynthesis.</text>
</comment>
<organism evidence="4 5">
    <name type="scientific">Microvirga aerophila</name>
    <dbReference type="NCBI Taxonomy" id="670291"/>
    <lineage>
        <taxon>Bacteria</taxon>
        <taxon>Pseudomonadati</taxon>
        <taxon>Pseudomonadota</taxon>
        <taxon>Alphaproteobacteria</taxon>
        <taxon>Hyphomicrobiales</taxon>
        <taxon>Methylobacteriaceae</taxon>
        <taxon>Microvirga</taxon>
    </lineage>
</organism>
<evidence type="ECO:0000256" key="2">
    <source>
        <dbReference type="ARBA" id="ARBA00007637"/>
    </source>
</evidence>
<proteinExistence type="inferred from homology"/>
<feature type="domain" description="NAD-dependent epimerase/dehydratase" evidence="3">
    <location>
        <begin position="2"/>
        <end position="171"/>
    </location>
</feature>
<accession>A0A512BZX2</accession>
<keyword evidence="5" id="KW-1185">Reference proteome</keyword>
<dbReference type="SUPFAM" id="SSF51735">
    <property type="entry name" value="NAD(P)-binding Rossmann-fold domains"/>
    <property type="match status" value="1"/>
</dbReference>
<comment type="caution">
    <text evidence="4">The sequence shown here is derived from an EMBL/GenBank/DDBJ whole genome shotgun (WGS) entry which is preliminary data.</text>
</comment>
<evidence type="ECO:0000313" key="5">
    <source>
        <dbReference type="Proteomes" id="UP000321085"/>
    </source>
</evidence>
<comment type="similarity">
    <text evidence="2">Belongs to the NAD(P)-dependent epimerase/dehydratase family.</text>
</comment>
<name>A0A512BZX2_9HYPH</name>
<dbReference type="Proteomes" id="UP000321085">
    <property type="component" value="Unassembled WGS sequence"/>
</dbReference>
<dbReference type="InterPro" id="IPR001509">
    <property type="entry name" value="Epimerase_deHydtase"/>
</dbReference>
<dbReference type="Pfam" id="PF01370">
    <property type="entry name" value="Epimerase"/>
    <property type="match status" value="1"/>
</dbReference>
<dbReference type="PANTHER" id="PTHR43000">
    <property type="entry name" value="DTDP-D-GLUCOSE 4,6-DEHYDRATASE-RELATED"/>
    <property type="match status" value="1"/>
</dbReference>
<sequence length="248" mass="25929">MGDIADTAQVVAAAEGCDAVIHLAGVLTPFCRRDPLAGARINVFGTLNVFEAAKHHGIHQVIYTSSGGVFGLDDDVVPFPITHYGAFKLANEGSARAYWHDDGIASIGFRPFVVYGPGRESGLSAGPTLACRAAALGQPYVIPLTGAAALVYVDDVAAAYEAAVKSRLSGAHTINLPGTVATMEQVVGMIRKFVPDAALSCEGAPLPSIATALNEYSSDLLGLPSETTLEEGLRRTVEYYQSAHNLQG</sequence>
<dbReference type="InterPro" id="IPR036291">
    <property type="entry name" value="NAD(P)-bd_dom_sf"/>
</dbReference>
<gene>
    <name evidence="4" type="ORF">MAE02_52080</name>
</gene>
<protein>
    <submittedName>
        <fullName evidence="4">Nucleoside-diphosphate sugar epimerase</fullName>
    </submittedName>
</protein>
<dbReference type="CDD" id="cd08946">
    <property type="entry name" value="SDR_e"/>
    <property type="match status" value="1"/>
</dbReference>
<evidence type="ECO:0000313" key="4">
    <source>
        <dbReference type="EMBL" id="GEO17512.1"/>
    </source>
</evidence>
<evidence type="ECO:0000259" key="3">
    <source>
        <dbReference type="Pfam" id="PF01370"/>
    </source>
</evidence>
<dbReference type="Gene3D" id="3.40.50.720">
    <property type="entry name" value="NAD(P)-binding Rossmann-like Domain"/>
    <property type="match status" value="1"/>
</dbReference>
<dbReference type="EMBL" id="BJYU01000108">
    <property type="protein sequence ID" value="GEO17512.1"/>
    <property type="molecule type" value="Genomic_DNA"/>
</dbReference>
<dbReference type="AlphaFoldDB" id="A0A512BZX2"/>
<reference evidence="4 5" key="1">
    <citation type="submission" date="2019-07" db="EMBL/GenBank/DDBJ databases">
        <title>Whole genome shotgun sequence of Microvirga aerophila NBRC 106136.</title>
        <authorList>
            <person name="Hosoyama A."/>
            <person name="Uohara A."/>
            <person name="Ohji S."/>
            <person name="Ichikawa N."/>
        </authorList>
    </citation>
    <scope>NUCLEOTIDE SEQUENCE [LARGE SCALE GENOMIC DNA]</scope>
    <source>
        <strain evidence="4 5">NBRC 106136</strain>
    </source>
</reference>
<evidence type="ECO:0000256" key="1">
    <source>
        <dbReference type="ARBA" id="ARBA00005125"/>
    </source>
</evidence>